<feature type="binding site" evidence="5">
    <location>
        <position position="344"/>
    </location>
    <ligand>
        <name>NAD(+)</name>
        <dbReference type="ChEBI" id="CHEBI:57540"/>
    </ligand>
</feature>
<dbReference type="Pfam" id="PF00389">
    <property type="entry name" value="2-Hacid_dh"/>
    <property type="match status" value="1"/>
</dbReference>
<feature type="binding site" evidence="5">
    <location>
        <position position="114"/>
    </location>
    <ligand>
        <name>substrate</name>
    </ligand>
</feature>
<evidence type="ECO:0000259" key="7">
    <source>
        <dbReference type="Pfam" id="PF02826"/>
    </source>
</evidence>
<evidence type="ECO:0000256" key="5">
    <source>
        <dbReference type="HAMAP-Rule" id="MF_03210"/>
    </source>
</evidence>
<dbReference type="SUPFAM" id="SSF51735">
    <property type="entry name" value="NAD(P)-binding Rossmann-fold domains"/>
    <property type="match status" value="1"/>
</dbReference>
<dbReference type="PANTHER" id="PTHR42938">
    <property type="entry name" value="FORMATE DEHYDROGENASE 1"/>
    <property type="match status" value="1"/>
</dbReference>
<dbReference type="GO" id="GO:0042183">
    <property type="term" value="P:formate catabolic process"/>
    <property type="evidence" value="ECO:0007669"/>
    <property type="project" value="UniProtKB-UniRule"/>
</dbReference>
<evidence type="ECO:0000256" key="1">
    <source>
        <dbReference type="ARBA" id="ARBA00000455"/>
    </source>
</evidence>
<proteinExistence type="inferred from homology"/>
<dbReference type="PROSITE" id="PS00065">
    <property type="entry name" value="D_2_HYDROXYACID_DH_1"/>
    <property type="match status" value="1"/>
</dbReference>
<sequence>MKAVAVLYPGGPAAAETPELLGCAENALGLRDWLEGQGHELVATSDAGAGLDSHLPTVDVLIATPFWPAYISRERIENAPNLKLLLTAGVGSDHFDLAAAAERGITVAEITGSNVVSVAEHVVMQILTLVRNYMPAYREVLDGGWDIGKVAAPSHDLEDKRVGIVGFGRIGQRVATRLKGFDVQLRYFDYRRLPHTEETVLGARFQGLRALVAESDLVSINIPLTPATQGMFDRDLLYSMKKGAYLVNTARGRIVDTDALVEVMEAGHLAGYAGDVWYPQPAPADHPWRNMPNHAMTPHVSGTTLEAQRRYANGIRECLTSFIAGEPIDRDYIIVDGGRVASPSYSPAYQ</sequence>
<gene>
    <name evidence="8" type="ORF">GBAR_LOCUS22494</name>
</gene>
<feature type="binding site" evidence="5">
    <location>
        <begin position="169"/>
        <end position="170"/>
    </location>
    <ligand>
        <name>NAD(+)</name>
        <dbReference type="ChEBI" id="CHEBI:57540"/>
    </ligand>
</feature>
<dbReference type="GO" id="GO:0016616">
    <property type="term" value="F:oxidoreductase activity, acting on the CH-OH group of donors, NAD or NADP as acceptor"/>
    <property type="evidence" value="ECO:0007669"/>
    <property type="project" value="InterPro"/>
</dbReference>
<dbReference type="HAMAP" id="MF_03210">
    <property type="entry name" value="Formate_dehydrogenase"/>
    <property type="match status" value="1"/>
</dbReference>
<evidence type="ECO:0000313" key="9">
    <source>
        <dbReference type="Proteomes" id="UP001174909"/>
    </source>
</evidence>
<dbReference type="EC" id="1.17.1.9" evidence="2 5"/>
<feature type="site" description="Important for catalytic activity" evidence="5">
    <location>
        <position position="299"/>
    </location>
</feature>
<dbReference type="Proteomes" id="UP001174909">
    <property type="component" value="Unassembled WGS sequence"/>
</dbReference>
<name>A0AA35T232_GEOBA</name>
<keyword evidence="4 5" id="KW-0520">NAD</keyword>
<dbReference type="InterPro" id="IPR006139">
    <property type="entry name" value="D-isomer_2_OHA_DH_cat_dom"/>
</dbReference>
<evidence type="ECO:0000313" key="8">
    <source>
        <dbReference type="EMBL" id="CAI8040355.1"/>
    </source>
</evidence>
<comment type="caution">
    <text evidence="8">The sequence shown here is derived from an EMBL/GenBank/DDBJ whole genome shotgun (WGS) entry which is preliminary data.</text>
</comment>
<evidence type="ECO:0000256" key="3">
    <source>
        <dbReference type="ARBA" id="ARBA00023002"/>
    </source>
</evidence>
<dbReference type="InterPro" id="IPR033689">
    <property type="entry name" value="FDH_NAD-dep"/>
</dbReference>
<dbReference type="SUPFAM" id="SSF52283">
    <property type="entry name" value="Formate/glycerate dehydrogenase catalytic domain-like"/>
    <property type="match status" value="1"/>
</dbReference>
<dbReference type="GO" id="GO:0051287">
    <property type="term" value="F:NAD binding"/>
    <property type="evidence" value="ECO:0007669"/>
    <property type="project" value="InterPro"/>
</dbReference>
<dbReference type="InterPro" id="IPR029753">
    <property type="entry name" value="D-isomer_DH_CS"/>
</dbReference>
<comment type="catalytic activity">
    <reaction evidence="1 5">
        <text>formate + NAD(+) = CO2 + NADH</text>
        <dbReference type="Rhea" id="RHEA:15985"/>
        <dbReference type="ChEBI" id="CHEBI:15740"/>
        <dbReference type="ChEBI" id="CHEBI:16526"/>
        <dbReference type="ChEBI" id="CHEBI:57540"/>
        <dbReference type="ChEBI" id="CHEBI:57945"/>
        <dbReference type="EC" id="1.17.1.9"/>
    </reaction>
</comment>
<dbReference type="InterPro" id="IPR029752">
    <property type="entry name" value="D-isomer_DH_CS1"/>
</dbReference>
<accession>A0AA35T232</accession>
<evidence type="ECO:0000259" key="6">
    <source>
        <dbReference type="Pfam" id="PF00389"/>
    </source>
</evidence>
<dbReference type="Pfam" id="PF02826">
    <property type="entry name" value="2-Hacid_dh_C"/>
    <property type="match status" value="1"/>
</dbReference>
<organism evidence="8 9">
    <name type="scientific">Geodia barretti</name>
    <name type="common">Barrett's horny sponge</name>
    <dbReference type="NCBI Taxonomy" id="519541"/>
    <lineage>
        <taxon>Eukaryota</taxon>
        <taxon>Metazoa</taxon>
        <taxon>Porifera</taxon>
        <taxon>Demospongiae</taxon>
        <taxon>Heteroscleromorpha</taxon>
        <taxon>Tetractinellida</taxon>
        <taxon>Astrophorina</taxon>
        <taxon>Geodiidae</taxon>
        <taxon>Geodia</taxon>
    </lineage>
</organism>
<keyword evidence="3 5" id="KW-0560">Oxidoreductase</keyword>
<feature type="binding site" evidence="5">
    <location>
        <position position="275"/>
    </location>
    <ligand>
        <name>NAD(+)</name>
        <dbReference type="ChEBI" id="CHEBI:57540"/>
    </ligand>
</feature>
<dbReference type="NCBIfam" id="NF005750">
    <property type="entry name" value="PRK07574.1"/>
    <property type="match status" value="1"/>
</dbReference>
<keyword evidence="5" id="KW-0963">Cytoplasm</keyword>
<dbReference type="AlphaFoldDB" id="A0AA35T232"/>
<feature type="binding site" evidence="5">
    <location>
        <begin position="223"/>
        <end position="227"/>
    </location>
    <ligand>
        <name>NAD(+)</name>
        <dbReference type="ChEBI" id="CHEBI:57540"/>
    </ligand>
</feature>
<comment type="subcellular location">
    <subcellularLocation>
        <location evidence="5">Cytoplasm</location>
    </subcellularLocation>
</comment>
<dbReference type="Gene3D" id="3.40.50.720">
    <property type="entry name" value="NAD(P)-binding Rossmann-like Domain"/>
    <property type="match status" value="2"/>
</dbReference>
<dbReference type="GO" id="GO:0008863">
    <property type="term" value="F:formate dehydrogenase (NAD+) activity"/>
    <property type="evidence" value="ECO:0007669"/>
    <property type="project" value="UniProtKB-UniRule"/>
</dbReference>
<feature type="domain" description="D-isomer specific 2-hydroxyacid dehydrogenase NAD-binding" evidence="7">
    <location>
        <begin position="123"/>
        <end position="301"/>
    </location>
</feature>
<dbReference type="PROSITE" id="PS00671">
    <property type="entry name" value="D_2_HYDROXYACID_DH_3"/>
    <property type="match status" value="1"/>
</dbReference>
<dbReference type="GO" id="GO:0005737">
    <property type="term" value="C:cytoplasm"/>
    <property type="evidence" value="ECO:0007669"/>
    <property type="project" value="UniProtKB-SubCell"/>
</dbReference>
<dbReference type="InterPro" id="IPR006140">
    <property type="entry name" value="D-isomer_DH_NAD-bd"/>
</dbReference>
<reference evidence="8" key="1">
    <citation type="submission" date="2023-03" db="EMBL/GenBank/DDBJ databases">
        <authorList>
            <person name="Steffen K."/>
            <person name="Cardenas P."/>
        </authorList>
    </citation>
    <scope>NUCLEOTIDE SEQUENCE</scope>
</reference>
<feature type="binding site" evidence="5">
    <location>
        <position position="90"/>
    </location>
    <ligand>
        <name>substrate</name>
    </ligand>
</feature>
<protein>
    <recommendedName>
        <fullName evidence="2 5">Formate dehydrogenase</fullName>
        <shortName evidence="5">FDH</shortName>
        <ecNumber evidence="2 5">1.17.1.9</ecNumber>
    </recommendedName>
    <alternativeName>
        <fullName evidence="5">NAD-dependent formate dehydrogenase</fullName>
    </alternativeName>
</protein>
<dbReference type="EMBL" id="CASHTH010003105">
    <property type="protein sequence ID" value="CAI8040355.1"/>
    <property type="molecule type" value="Genomic_DNA"/>
</dbReference>
<feature type="binding site" evidence="5">
    <location>
        <position position="249"/>
    </location>
    <ligand>
        <name>NAD(+)</name>
        <dbReference type="ChEBI" id="CHEBI:57540"/>
    </ligand>
</feature>
<evidence type="ECO:0000256" key="4">
    <source>
        <dbReference type="ARBA" id="ARBA00023027"/>
    </source>
</evidence>
<feature type="domain" description="D-isomer specific 2-hydroxyacid dehydrogenase catalytic" evidence="6">
    <location>
        <begin position="55"/>
        <end position="328"/>
    </location>
</feature>
<evidence type="ECO:0000256" key="2">
    <source>
        <dbReference type="ARBA" id="ARBA00013128"/>
    </source>
</evidence>
<keyword evidence="9" id="KW-1185">Reference proteome</keyword>
<dbReference type="PANTHER" id="PTHR42938:SF9">
    <property type="entry name" value="FORMATE DEHYDROGENASE 1"/>
    <property type="match status" value="1"/>
</dbReference>
<feature type="site" description="Important for catalytic activity" evidence="5">
    <location>
        <position position="251"/>
    </location>
</feature>
<feature type="binding site" evidence="5">
    <location>
        <position position="189"/>
    </location>
    <ligand>
        <name>NAD(+)</name>
        <dbReference type="ChEBI" id="CHEBI:57540"/>
    </ligand>
</feature>
<feature type="binding site" evidence="5">
    <location>
        <begin position="299"/>
        <end position="302"/>
    </location>
    <ligand>
        <name>NAD(+)</name>
        <dbReference type="ChEBI" id="CHEBI:57540"/>
    </ligand>
</feature>
<comment type="similarity">
    <text evidence="5">Belongs to the D-isomer specific 2-hydroxyacid dehydrogenase family. FDH subfamily.</text>
</comment>
<comment type="caution">
    <text evidence="5">Lacks conserved residue(s) required for the propagation of feature annotation.</text>
</comment>
<comment type="function">
    <text evidence="5">Catalyzes the NAD(+)-dependent oxidation of formate to carbon dioxide. Formate oxidation is the final step in the methanol oxidation pathway in methylotrophic microorganisms. Has a role in the detoxification of exogenous formate in non-methylotrophic organisms.</text>
</comment>
<comment type="subunit">
    <text evidence="5">Homodimer.</text>
</comment>
<dbReference type="InterPro" id="IPR036291">
    <property type="entry name" value="NAD(P)-bd_dom_sf"/>
</dbReference>